<keyword evidence="1" id="KW-0175">Coiled coil</keyword>
<gene>
    <name evidence="4" type="ORF">Salat_1144800</name>
</gene>
<reference evidence="4" key="1">
    <citation type="submission" date="2020-06" db="EMBL/GenBank/DDBJ databases">
        <authorList>
            <person name="Li T."/>
            <person name="Hu X."/>
            <person name="Zhang T."/>
            <person name="Song X."/>
            <person name="Zhang H."/>
            <person name="Dai N."/>
            <person name="Sheng W."/>
            <person name="Hou X."/>
            <person name="Wei L."/>
        </authorList>
    </citation>
    <scope>NUCLEOTIDE SEQUENCE</scope>
    <source>
        <strain evidence="4">3651</strain>
        <tissue evidence="4">Leaf</tissue>
    </source>
</reference>
<dbReference type="InterPro" id="IPR019448">
    <property type="entry name" value="NT-C2"/>
</dbReference>
<dbReference type="EMBL" id="JACGWO010000004">
    <property type="protein sequence ID" value="KAK4428452.1"/>
    <property type="molecule type" value="Genomic_DNA"/>
</dbReference>
<dbReference type="PROSITE" id="PS51840">
    <property type="entry name" value="C2_NT"/>
    <property type="match status" value="1"/>
</dbReference>
<dbReference type="PANTHER" id="PTHR34452">
    <property type="entry name" value="MYOSIN HEAVY CHAIN-RELATED PROTEIN"/>
    <property type="match status" value="1"/>
</dbReference>
<sequence length="637" mass="71611">MSRISKWKLEKTKVKVVFRLQFHATHIPQTGWDKLFISFIPADSGKATAKTTKANVRNGTCKWADPIYETTRLLQDSKSKQYDEKLYKIVVAMGSSRASTLGEATINLADYVDALKPSAVTLPLQGCNFGTILHITVQLLTSKTGFREFEQQRELRERGLQSGVDSHGHGASAKISYSEEVANNQTDKVSARIKFKADANEISSVEEEMNLNEECGDSATGFDGSSNTSESLYAEKHDTCIAQEVDSLKSTTSGDVHALSHCQSPVKLKRDPSDQQDMAQGSTGSAQGWSSNNSMDTELAMACEENNRLRGSLELAETSFFNLKLEVTSLQSLADELGAETQKFSHLLASEISSGEKLAKEVSLMKSECLKFKDDIITLKDFKFTPQIPVTETRDHQVDHLVQNMQLQFLKGISVVEGKIRELQNKIYIIPHDGDTKFIYLELEALLNFLLDFKLENGEVTKLLNVIPSEKTDVKETRELSKYKDEQFVSGNGLGLDLCQPESILQHFGMSPPVSEVVNPVSAIDAMKGQIFDLVRELDEAKVEKEALTRKMDQMECYYEALIQELEENQKRMLAELQLLRNEHSTCLYTLSASQTEMETLRQDMNQQMLRFVEERHELEPSTRSLREKGDNFRSCT</sequence>
<evidence type="ECO:0000259" key="3">
    <source>
        <dbReference type="PROSITE" id="PS51840"/>
    </source>
</evidence>
<feature type="region of interest" description="Disordered" evidence="2">
    <location>
        <begin position="263"/>
        <end position="293"/>
    </location>
</feature>
<feature type="coiled-coil region" evidence="1">
    <location>
        <begin position="524"/>
        <end position="583"/>
    </location>
</feature>
<feature type="domain" description="C2 NT-type" evidence="3">
    <location>
        <begin position="6"/>
        <end position="141"/>
    </location>
</feature>
<evidence type="ECO:0000256" key="1">
    <source>
        <dbReference type="SAM" id="Coils"/>
    </source>
</evidence>
<dbReference type="AlphaFoldDB" id="A0AAE1YE64"/>
<dbReference type="Pfam" id="PF10358">
    <property type="entry name" value="NT-C2"/>
    <property type="match status" value="1"/>
</dbReference>
<reference evidence="4" key="2">
    <citation type="journal article" date="2024" name="Plant">
        <title>Genomic evolution and insights into agronomic trait innovations of Sesamum species.</title>
        <authorList>
            <person name="Miao H."/>
            <person name="Wang L."/>
            <person name="Qu L."/>
            <person name="Liu H."/>
            <person name="Sun Y."/>
            <person name="Le M."/>
            <person name="Wang Q."/>
            <person name="Wei S."/>
            <person name="Zheng Y."/>
            <person name="Lin W."/>
            <person name="Duan Y."/>
            <person name="Cao H."/>
            <person name="Xiong S."/>
            <person name="Wang X."/>
            <person name="Wei L."/>
            <person name="Li C."/>
            <person name="Ma Q."/>
            <person name="Ju M."/>
            <person name="Zhao R."/>
            <person name="Li G."/>
            <person name="Mu C."/>
            <person name="Tian Q."/>
            <person name="Mei H."/>
            <person name="Zhang T."/>
            <person name="Gao T."/>
            <person name="Zhang H."/>
        </authorList>
    </citation>
    <scope>NUCLEOTIDE SEQUENCE</scope>
    <source>
        <strain evidence="4">3651</strain>
    </source>
</reference>
<dbReference type="Proteomes" id="UP001293254">
    <property type="component" value="Unassembled WGS sequence"/>
</dbReference>
<accession>A0AAE1YE64</accession>
<proteinExistence type="predicted"/>
<evidence type="ECO:0000313" key="4">
    <source>
        <dbReference type="EMBL" id="KAK4428452.1"/>
    </source>
</evidence>
<keyword evidence="5" id="KW-1185">Reference proteome</keyword>
<dbReference type="PANTHER" id="PTHR34452:SF1">
    <property type="entry name" value="SPORULATION-SPECIFIC PROTEIN"/>
    <property type="match status" value="1"/>
</dbReference>
<name>A0AAE1YE64_9LAMI</name>
<protein>
    <recommendedName>
        <fullName evidence="3">C2 NT-type domain-containing protein</fullName>
    </recommendedName>
</protein>
<feature type="compositionally biased region" description="Polar residues" evidence="2">
    <location>
        <begin position="275"/>
        <end position="293"/>
    </location>
</feature>
<comment type="caution">
    <text evidence="4">The sequence shown here is derived from an EMBL/GenBank/DDBJ whole genome shotgun (WGS) entry which is preliminary data.</text>
</comment>
<evidence type="ECO:0000313" key="5">
    <source>
        <dbReference type="Proteomes" id="UP001293254"/>
    </source>
</evidence>
<evidence type="ECO:0000256" key="2">
    <source>
        <dbReference type="SAM" id="MobiDB-lite"/>
    </source>
</evidence>
<organism evidence="4 5">
    <name type="scientific">Sesamum alatum</name>
    <dbReference type="NCBI Taxonomy" id="300844"/>
    <lineage>
        <taxon>Eukaryota</taxon>
        <taxon>Viridiplantae</taxon>
        <taxon>Streptophyta</taxon>
        <taxon>Embryophyta</taxon>
        <taxon>Tracheophyta</taxon>
        <taxon>Spermatophyta</taxon>
        <taxon>Magnoliopsida</taxon>
        <taxon>eudicotyledons</taxon>
        <taxon>Gunneridae</taxon>
        <taxon>Pentapetalae</taxon>
        <taxon>asterids</taxon>
        <taxon>lamiids</taxon>
        <taxon>Lamiales</taxon>
        <taxon>Pedaliaceae</taxon>
        <taxon>Sesamum</taxon>
    </lineage>
</organism>